<dbReference type="EMBL" id="FNDE01000001">
    <property type="protein sequence ID" value="SDG68635.1"/>
    <property type="molecule type" value="Genomic_DNA"/>
</dbReference>
<evidence type="ECO:0000256" key="1">
    <source>
        <dbReference type="ARBA" id="ARBA00006139"/>
    </source>
</evidence>
<keyword evidence="2 9" id="KW-1003">Cell membrane</keyword>
<evidence type="ECO:0000256" key="5">
    <source>
        <dbReference type="ARBA" id="ARBA00022750"/>
    </source>
</evidence>
<feature type="transmembrane region" description="Helical" evidence="9">
    <location>
        <begin position="122"/>
        <end position="143"/>
    </location>
</feature>
<evidence type="ECO:0000256" key="4">
    <source>
        <dbReference type="ARBA" id="ARBA00022692"/>
    </source>
</evidence>
<keyword evidence="5 9" id="KW-0064">Aspartyl protease</keyword>
<evidence type="ECO:0000256" key="7">
    <source>
        <dbReference type="ARBA" id="ARBA00022989"/>
    </source>
</evidence>
<evidence type="ECO:0000256" key="2">
    <source>
        <dbReference type="ARBA" id="ARBA00022475"/>
    </source>
</evidence>
<feature type="active site" evidence="9">
    <location>
        <position position="112"/>
    </location>
</feature>
<protein>
    <recommendedName>
        <fullName evidence="9">Lipoprotein signal peptidase</fullName>
        <ecNumber evidence="9">3.4.23.36</ecNumber>
    </recommendedName>
    <alternativeName>
        <fullName evidence="9">Prolipoprotein signal peptidase</fullName>
    </alternativeName>
    <alternativeName>
        <fullName evidence="9">Signal peptidase II</fullName>
        <shortName evidence="9">SPase II</shortName>
    </alternativeName>
</protein>
<dbReference type="GO" id="GO:0005886">
    <property type="term" value="C:plasma membrane"/>
    <property type="evidence" value="ECO:0007669"/>
    <property type="project" value="UniProtKB-SubCell"/>
</dbReference>
<evidence type="ECO:0000256" key="3">
    <source>
        <dbReference type="ARBA" id="ARBA00022670"/>
    </source>
</evidence>
<evidence type="ECO:0000256" key="8">
    <source>
        <dbReference type="ARBA" id="ARBA00023136"/>
    </source>
</evidence>
<evidence type="ECO:0000256" key="10">
    <source>
        <dbReference type="RuleBase" id="RU004181"/>
    </source>
</evidence>
<comment type="catalytic activity">
    <reaction evidence="9">
        <text>Release of signal peptides from bacterial membrane prolipoproteins. Hydrolyzes -Xaa-Yaa-Zaa-|-(S,diacylglyceryl)Cys-, in which Xaa is hydrophobic (preferably Leu), and Yaa (Ala or Ser) and Zaa (Gly or Ala) have small, neutral side chains.</text>
        <dbReference type="EC" id="3.4.23.36"/>
    </reaction>
</comment>
<accession>A0A1G7W9I6</accession>
<dbReference type="AlphaFoldDB" id="A0A1G7W9I6"/>
<sequence length="156" mass="17861">MIYYYVIALLVFLVDRFTKWLVVTYMEIGQSIPLWEGVFHLTSHRNKGAAFGILQNQRAFFIIITLVVIVGIVWYLRKMVKESTLVSWALALILGGAAGNFYDRLLTGEVVDFFDFTLIHFPIFNVADSVIVIGVGLFMIDALRELLMNERGKTYE</sequence>
<feature type="transmembrane region" description="Helical" evidence="9">
    <location>
        <begin position="59"/>
        <end position="76"/>
    </location>
</feature>
<feature type="transmembrane region" description="Helical" evidence="9">
    <location>
        <begin position="83"/>
        <end position="102"/>
    </location>
</feature>
<comment type="subcellular location">
    <subcellularLocation>
        <location evidence="9">Cell membrane</location>
        <topology evidence="9">Multi-pass membrane protein</topology>
    </subcellularLocation>
</comment>
<keyword evidence="7 9" id="KW-1133">Transmembrane helix</keyword>
<evidence type="ECO:0000256" key="9">
    <source>
        <dbReference type="HAMAP-Rule" id="MF_00161"/>
    </source>
</evidence>
<feature type="active site" evidence="9">
    <location>
        <position position="128"/>
    </location>
</feature>
<evidence type="ECO:0000313" key="12">
    <source>
        <dbReference type="Proteomes" id="UP000198956"/>
    </source>
</evidence>
<dbReference type="EC" id="3.4.23.36" evidence="9"/>
<dbReference type="PANTHER" id="PTHR33695">
    <property type="entry name" value="LIPOPROTEIN SIGNAL PEPTIDASE"/>
    <property type="match status" value="1"/>
</dbReference>
<organism evidence="11 12">
    <name type="scientific">Aneurinibacillus thermoaerophilus</name>
    <dbReference type="NCBI Taxonomy" id="143495"/>
    <lineage>
        <taxon>Bacteria</taxon>
        <taxon>Bacillati</taxon>
        <taxon>Bacillota</taxon>
        <taxon>Bacilli</taxon>
        <taxon>Bacillales</taxon>
        <taxon>Paenibacillaceae</taxon>
        <taxon>Aneurinibacillus group</taxon>
        <taxon>Aneurinibacillus</taxon>
    </lineage>
</organism>
<dbReference type="PANTHER" id="PTHR33695:SF1">
    <property type="entry name" value="LIPOPROTEIN SIGNAL PEPTIDASE"/>
    <property type="match status" value="1"/>
</dbReference>
<dbReference type="PRINTS" id="PR00781">
    <property type="entry name" value="LIPOSIGPTASE"/>
</dbReference>
<dbReference type="HAMAP" id="MF_00161">
    <property type="entry name" value="LspA"/>
    <property type="match status" value="1"/>
</dbReference>
<reference evidence="11 12" key="1">
    <citation type="submission" date="2016-10" db="EMBL/GenBank/DDBJ databases">
        <authorList>
            <person name="de Groot N.N."/>
        </authorList>
    </citation>
    <scope>NUCLEOTIDE SEQUENCE [LARGE SCALE GENOMIC DNA]</scope>
    <source>
        <strain evidence="11 12">L 420-91</strain>
    </source>
</reference>
<comment type="caution">
    <text evidence="9">Lacks conserved residue(s) required for the propagation of feature annotation.</text>
</comment>
<dbReference type="GO" id="GO:0004190">
    <property type="term" value="F:aspartic-type endopeptidase activity"/>
    <property type="evidence" value="ECO:0007669"/>
    <property type="project" value="UniProtKB-UniRule"/>
</dbReference>
<keyword evidence="4 9" id="KW-0812">Transmembrane</keyword>
<proteinExistence type="inferred from homology"/>
<dbReference type="InterPro" id="IPR001872">
    <property type="entry name" value="Peptidase_A8"/>
</dbReference>
<dbReference type="GO" id="GO:0006508">
    <property type="term" value="P:proteolysis"/>
    <property type="evidence" value="ECO:0007669"/>
    <property type="project" value="UniProtKB-KW"/>
</dbReference>
<comment type="function">
    <text evidence="9">This protein specifically catalyzes the removal of signal peptides from prolipoproteins.</text>
</comment>
<name>A0A1G7W9I6_ANETH</name>
<comment type="pathway">
    <text evidence="9">Protein modification; lipoprotein biosynthesis (signal peptide cleavage).</text>
</comment>
<keyword evidence="8 9" id="KW-0472">Membrane</keyword>
<comment type="similarity">
    <text evidence="1 9 10">Belongs to the peptidase A8 family.</text>
</comment>
<dbReference type="UniPathway" id="UPA00665"/>
<dbReference type="Proteomes" id="UP000198956">
    <property type="component" value="Unassembled WGS sequence"/>
</dbReference>
<evidence type="ECO:0000256" key="6">
    <source>
        <dbReference type="ARBA" id="ARBA00022801"/>
    </source>
</evidence>
<evidence type="ECO:0000313" key="11">
    <source>
        <dbReference type="EMBL" id="SDG68635.1"/>
    </source>
</evidence>
<keyword evidence="3 9" id="KW-0645">Protease</keyword>
<gene>
    <name evidence="9" type="primary">lspA</name>
    <name evidence="11" type="ORF">SAMN04489735_100188</name>
</gene>
<keyword evidence="6 9" id="KW-0378">Hydrolase</keyword>
<dbReference type="Pfam" id="PF01252">
    <property type="entry name" value="Peptidase_A8"/>
    <property type="match status" value="1"/>
</dbReference>
<dbReference type="NCBIfam" id="TIGR00077">
    <property type="entry name" value="lspA"/>
    <property type="match status" value="1"/>
</dbReference>